<sequence length="136" mass="15731">MDGSYKVLICEQGIPLTPYWSDWLCPRITNMLLPHSIGWPYTYRLYLLSYLLSLPTTRKKSKWRNRSISWPLVTAGELGGARSSGARYDSKKGCNNLRLAFLYKTEAGQSVIRICQLLPNVHHELRYKVFHNQTVL</sequence>
<evidence type="ECO:0000313" key="1">
    <source>
        <dbReference type="EMBL" id="CEG41637.1"/>
    </source>
</evidence>
<reference evidence="2" key="1">
    <citation type="submission" date="2014-09" db="EMBL/GenBank/DDBJ databases">
        <authorList>
            <person name="Sharma Rahul"/>
            <person name="Thines Marco"/>
        </authorList>
    </citation>
    <scope>NUCLEOTIDE SEQUENCE [LARGE SCALE GENOMIC DNA]</scope>
</reference>
<proteinExistence type="predicted"/>
<keyword evidence="2" id="KW-1185">Reference proteome</keyword>
<dbReference type="RefSeq" id="XP_024578006.1">
    <property type="nucleotide sequence ID" value="XM_024727428.1"/>
</dbReference>
<dbReference type="Proteomes" id="UP000054928">
    <property type="component" value="Unassembled WGS sequence"/>
</dbReference>
<dbReference type="GeneID" id="36407025"/>
<dbReference type="EMBL" id="CCYD01000553">
    <property type="protein sequence ID" value="CEG41637.1"/>
    <property type="molecule type" value="Genomic_DNA"/>
</dbReference>
<organism evidence="1 2">
    <name type="scientific">Plasmopara halstedii</name>
    <name type="common">Downy mildew of sunflower</name>
    <dbReference type="NCBI Taxonomy" id="4781"/>
    <lineage>
        <taxon>Eukaryota</taxon>
        <taxon>Sar</taxon>
        <taxon>Stramenopiles</taxon>
        <taxon>Oomycota</taxon>
        <taxon>Peronosporomycetes</taxon>
        <taxon>Peronosporales</taxon>
        <taxon>Peronosporaceae</taxon>
        <taxon>Plasmopara</taxon>
    </lineage>
</organism>
<accession>A0A0P1AKJ4</accession>
<evidence type="ECO:0000313" key="2">
    <source>
        <dbReference type="Proteomes" id="UP000054928"/>
    </source>
</evidence>
<protein>
    <submittedName>
        <fullName evidence="1">Uncharacterized protein</fullName>
    </submittedName>
</protein>
<dbReference type="AlphaFoldDB" id="A0A0P1AKJ4"/>
<name>A0A0P1AKJ4_PLAHL</name>